<dbReference type="Proteomes" id="UP000239549">
    <property type="component" value="Unassembled WGS sequence"/>
</dbReference>
<accession>A0A2L2XAU7</accession>
<organism evidence="1 2">
    <name type="scientific">Desulfocucumis palustris</name>
    <dbReference type="NCBI Taxonomy" id="1898651"/>
    <lineage>
        <taxon>Bacteria</taxon>
        <taxon>Bacillati</taxon>
        <taxon>Bacillota</taxon>
        <taxon>Clostridia</taxon>
        <taxon>Eubacteriales</taxon>
        <taxon>Desulfocucumaceae</taxon>
        <taxon>Desulfocucumis</taxon>
    </lineage>
</organism>
<gene>
    <name evidence="1" type="ORF">DCCM_0979</name>
</gene>
<name>A0A2L2XAU7_9FIRM</name>
<proteinExistence type="predicted"/>
<dbReference type="AlphaFoldDB" id="A0A2L2XAU7"/>
<reference evidence="2" key="1">
    <citation type="submission" date="2018-02" db="EMBL/GenBank/DDBJ databases">
        <title>Genome sequence of Desulfocucumis palustris strain NAW-5.</title>
        <authorList>
            <person name="Watanabe M."/>
            <person name="Kojima H."/>
            <person name="Fukui M."/>
        </authorList>
    </citation>
    <scope>NUCLEOTIDE SEQUENCE [LARGE SCALE GENOMIC DNA]</scope>
    <source>
        <strain evidence="2">NAW-5</strain>
    </source>
</reference>
<comment type="caution">
    <text evidence="1">The sequence shown here is derived from an EMBL/GenBank/DDBJ whole genome shotgun (WGS) entry which is preliminary data.</text>
</comment>
<sequence>MTRALKNSSSGLNSPPVRRIDFFDVPLKYYVIMFIIPFLRGTEYWRQHGDERS</sequence>
<dbReference type="EMBL" id="BFAV01000045">
    <property type="protein sequence ID" value="GBF32783.1"/>
    <property type="molecule type" value="Genomic_DNA"/>
</dbReference>
<keyword evidence="2" id="KW-1185">Reference proteome</keyword>
<evidence type="ECO:0000313" key="2">
    <source>
        <dbReference type="Proteomes" id="UP000239549"/>
    </source>
</evidence>
<protein>
    <submittedName>
        <fullName evidence="1">Uncharacterized protein</fullName>
    </submittedName>
</protein>
<evidence type="ECO:0000313" key="1">
    <source>
        <dbReference type="EMBL" id="GBF32783.1"/>
    </source>
</evidence>